<sequence>MDSLTDVFTLLDIRSARCTRFEAGGAWALRFPAKPALKFATILRGECWITLPGTAPHRLAAGDTFLLANAPPYILANDQEMTPGDGIALFDWDHADTAHHGGAETVLLAGSFVFELTHARLLLDVLPPFMLIPAAEKASAVLRGTLEILDREIRSTQMGASLVTHRLAEVLLVQALRAYVAMQGDNGAGWIGALADPQMGIALNLMHGEVAHRWTVEALASAVGMSRSAFALRFKNSVGVPPLEYLLRWRMQLARDALRRGEAVASIAARIGYASESAFGNAFKRVCGKAPKRYWPAAAGQTVVSPSQRHQVAASSSITA</sequence>
<evidence type="ECO:0000259" key="4">
    <source>
        <dbReference type="PROSITE" id="PS01124"/>
    </source>
</evidence>
<dbReference type="InterPro" id="IPR018062">
    <property type="entry name" value="HTH_AraC-typ_CS"/>
</dbReference>
<proteinExistence type="predicted"/>
<reference evidence="5 6" key="1">
    <citation type="submission" date="2018-06" db="EMBL/GenBank/DDBJ databases">
        <title>Genomic Encyclopedia of Archaeal and Bacterial Type Strains, Phase II (KMG-II): from individual species to whole genera.</title>
        <authorList>
            <person name="Goeker M."/>
        </authorList>
    </citation>
    <scope>NUCLEOTIDE SEQUENCE [LARGE SCALE GENOMIC DNA]</scope>
    <source>
        <strain evidence="5 6">DSM 24525</strain>
    </source>
</reference>
<dbReference type="PROSITE" id="PS00041">
    <property type="entry name" value="HTH_ARAC_FAMILY_1"/>
    <property type="match status" value="1"/>
</dbReference>
<dbReference type="GO" id="GO:0043565">
    <property type="term" value="F:sequence-specific DNA binding"/>
    <property type="evidence" value="ECO:0007669"/>
    <property type="project" value="InterPro"/>
</dbReference>
<dbReference type="RefSeq" id="WP_111400141.1">
    <property type="nucleotide sequence ID" value="NZ_QKYU01000030.1"/>
</dbReference>
<dbReference type="OrthoDB" id="9802263at2"/>
<dbReference type="GO" id="GO:0003700">
    <property type="term" value="F:DNA-binding transcription factor activity"/>
    <property type="evidence" value="ECO:0007669"/>
    <property type="project" value="InterPro"/>
</dbReference>
<accession>A0A2W7HZA8</accession>
<feature type="domain" description="HTH araC/xylS-type" evidence="4">
    <location>
        <begin position="200"/>
        <end position="297"/>
    </location>
</feature>
<keyword evidence="1" id="KW-0805">Transcription regulation</keyword>
<organism evidence="5 6">
    <name type="scientific">Humitalea rosea</name>
    <dbReference type="NCBI Taxonomy" id="990373"/>
    <lineage>
        <taxon>Bacteria</taxon>
        <taxon>Pseudomonadati</taxon>
        <taxon>Pseudomonadota</taxon>
        <taxon>Alphaproteobacteria</taxon>
        <taxon>Acetobacterales</taxon>
        <taxon>Roseomonadaceae</taxon>
        <taxon>Humitalea</taxon>
    </lineage>
</organism>
<dbReference type="PROSITE" id="PS01124">
    <property type="entry name" value="HTH_ARAC_FAMILY_2"/>
    <property type="match status" value="1"/>
</dbReference>
<evidence type="ECO:0000256" key="2">
    <source>
        <dbReference type="ARBA" id="ARBA00023125"/>
    </source>
</evidence>
<dbReference type="SUPFAM" id="SSF46689">
    <property type="entry name" value="Homeodomain-like"/>
    <property type="match status" value="2"/>
</dbReference>
<keyword evidence="3" id="KW-0804">Transcription</keyword>
<evidence type="ECO:0000256" key="1">
    <source>
        <dbReference type="ARBA" id="ARBA00023015"/>
    </source>
</evidence>
<dbReference type="PANTHER" id="PTHR46796:SF7">
    <property type="entry name" value="ARAC FAMILY TRANSCRIPTIONAL REGULATOR"/>
    <property type="match status" value="1"/>
</dbReference>
<dbReference type="EMBL" id="QKYU01000030">
    <property type="protein sequence ID" value="PZW39269.1"/>
    <property type="molecule type" value="Genomic_DNA"/>
</dbReference>
<keyword evidence="2" id="KW-0238">DNA-binding</keyword>
<dbReference type="Gene3D" id="1.10.10.60">
    <property type="entry name" value="Homeodomain-like"/>
    <property type="match status" value="2"/>
</dbReference>
<dbReference type="InterPro" id="IPR050204">
    <property type="entry name" value="AraC_XylS_family_regulators"/>
</dbReference>
<dbReference type="SMART" id="SM00342">
    <property type="entry name" value="HTH_ARAC"/>
    <property type="match status" value="1"/>
</dbReference>
<dbReference type="Proteomes" id="UP000249688">
    <property type="component" value="Unassembled WGS sequence"/>
</dbReference>
<comment type="caution">
    <text evidence="5">The sequence shown here is derived from an EMBL/GenBank/DDBJ whole genome shotgun (WGS) entry which is preliminary data.</text>
</comment>
<dbReference type="Pfam" id="PF12852">
    <property type="entry name" value="Cupin_6"/>
    <property type="match status" value="1"/>
</dbReference>
<dbReference type="AlphaFoldDB" id="A0A2W7HZA8"/>
<dbReference type="InterPro" id="IPR009057">
    <property type="entry name" value="Homeodomain-like_sf"/>
</dbReference>
<dbReference type="Pfam" id="PF12833">
    <property type="entry name" value="HTH_18"/>
    <property type="match status" value="1"/>
</dbReference>
<evidence type="ECO:0000256" key="3">
    <source>
        <dbReference type="ARBA" id="ARBA00023163"/>
    </source>
</evidence>
<protein>
    <submittedName>
        <fullName evidence="5">AraC family transcriptional regulator</fullName>
    </submittedName>
</protein>
<name>A0A2W7HZA8_9PROT</name>
<dbReference type="PANTHER" id="PTHR46796">
    <property type="entry name" value="HTH-TYPE TRANSCRIPTIONAL ACTIVATOR RHAS-RELATED"/>
    <property type="match status" value="1"/>
</dbReference>
<dbReference type="InterPro" id="IPR018060">
    <property type="entry name" value="HTH_AraC"/>
</dbReference>
<dbReference type="InterPro" id="IPR032783">
    <property type="entry name" value="AraC_lig"/>
</dbReference>
<evidence type="ECO:0000313" key="6">
    <source>
        <dbReference type="Proteomes" id="UP000249688"/>
    </source>
</evidence>
<keyword evidence="6" id="KW-1185">Reference proteome</keyword>
<evidence type="ECO:0000313" key="5">
    <source>
        <dbReference type="EMBL" id="PZW39269.1"/>
    </source>
</evidence>
<gene>
    <name evidence="5" type="ORF">C8P66_1304</name>
</gene>